<evidence type="ECO:0000313" key="2">
    <source>
        <dbReference type="Proteomes" id="UP000812966"/>
    </source>
</evidence>
<evidence type="ECO:0008006" key="3">
    <source>
        <dbReference type="Google" id="ProtNLM"/>
    </source>
</evidence>
<dbReference type="InterPro" id="IPR051783">
    <property type="entry name" value="NAD(P)-dependent_oxidoreduct"/>
</dbReference>
<gene>
    <name evidence="1" type="ORF">FFLO_06586</name>
</gene>
<evidence type="ECO:0000313" key="1">
    <source>
        <dbReference type="EMBL" id="KAG7527796.1"/>
    </source>
</evidence>
<dbReference type="PANTHER" id="PTHR48079">
    <property type="entry name" value="PROTEIN YEEZ"/>
    <property type="match status" value="1"/>
</dbReference>
<proteinExistence type="predicted"/>
<dbReference type="GO" id="GO:0004029">
    <property type="term" value="F:aldehyde dehydrogenase (NAD+) activity"/>
    <property type="evidence" value="ECO:0007669"/>
    <property type="project" value="TreeGrafter"/>
</dbReference>
<dbReference type="InterPro" id="IPR036291">
    <property type="entry name" value="NAD(P)-bd_dom_sf"/>
</dbReference>
<dbReference type="GO" id="GO:0005737">
    <property type="term" value="C:cytoplasm"/>
    <property type="evidence" value="ECO:0007669"/>
    <property type="project" value="TreeGrafter"/>
</dbReference>
<dbReference type="Gene3D" id="3.40.50.720">
    <property type="entry name" value="NAD(P)-binding Rossmann-like Domain"/>
    <property type="match status" value="1"/>
</dbReference>
<keyword evidence="2" id="KW-1185">Reference proteome</keyword>
<dbReference type="SUPFAM" id="SSF51735">
    <property type="entry name" value="NAD(P)-binding Rossmann-fold domains"/>
    <property type="match status" value="1"/>
</dbReference>
<reference evidence="1" key="1">
    <citation type="submission" date="2020-04" db="EMBL/GenBank/DDBJ databases">
        <title>Analysis of mating type loci in Filobasidium floriforme.</title>
        <authorList>
            <person name="Nowrousian M."/>
        </authorList>
    </citation>
    <scope>NUCLEOTIDE SEQUENCE</scope>
    <source>
        <strain evidence="1">CBS 6242</strain>
    </source>
</reference>
<dbReference type="Proteomes" id="UP000812966">
    <property type="component" value="Unassembled WGS sequence"/>
</dbReference>
<dbReference type="EMBL" id="JABELV010000228">
    <property type="protein sequence ID" value="KAG7527796.1"/>
    <property type="molecule type" value="Genomic_DNA"/>
</dbReference>
<comment type="caution">
    <text evidence="1">The sequence shown here is derived from an EMBL/GenBank/DDBJ whole genome shotgun (WGS) entry which is preliminary data.</text>
</comment>
<dbReference type="PANTHER" id="PTHR48079:SF6">
    <property type="entry name" value="NAD(P)-BINDING DOMAIN-CONTAINING PROTEIN-RELATED"/>
    <property type="match status" value="1"/>
</dbReference>
<dbReference type="AlphaFoldDB" id="A0A8K0NKF3"/>
<accession>A0A8K0NKF3</accession>
<organism evidence="1 2">
    <name type="scientific">Filobasidium floriforme</name>
    <dbReference type="NCBI Taxonomy" id="5210"/>
    <lineage>
        <taxon>Eukaryota</taxon>
        <taxon>Fungi</taxon>
        <taxon>Dikarya</taxon>
        <taxon>Basidiomycota</taxon>
        <taxon>Agaricomycotina</taxon>
        <taxon>Tremellomycetes</taxon>
        <taxon>Filobasidiales</taxon>
        <taxon>Filobasidiaceae</taxon>
        <taxon>Filobasidium</taxon>
    </lineage>
</organism>
<name>A0A8K0NKF3_9TREE</name>
<protein>
    <recommendedName>
        <fullName evidence="3">Thioester reductase (TE) domain-containing protein</fullName>
    </recommendedName>
</protein>
<dbReference type="OrthoDB" id="10262413at2759"/>
<sequence>MNREQQSILVTGGTGYLGGDILAEIREDSRYDDVAIYATVRNKSLWPNFEAIRIIPVELDLGSPQDLDAFIRERHVKLVIETTDSATDNIAIPCIKALQANNGTYIALLLYQFQSNGTKQWSMFAGFDPEKALYDDDPDFLPTVRRSVVKADSYPVWLKTAASATENMLSLGEELGVGVHVVAPCLVHGPSRSLGNPLSIQVPALVKIASKMGKLFTFSDDRDGGKQEWTQCHIRDTTALYKLIIDKTFSNETIESGVYFAENGFFEWKRLYGLVTDVLGLPNALAEPSQEDVNQMAEILSVRPDEVAAQISGRQVLPCDLDRSDRGTANYRDL</sequence>